<evidence type="ECO:0000256" key="1">
    <source>
        <dbReference type="SAM" id="MobiDB-lite"/>
    </source>
</evidence>
<feature type="compositionally biased region" description="Basic and acidic residues" evidence="1">
    <location>
        <begin position="1"/>
        <end position="10"/>
    </location>
</feature>
<sequence length="63" mass="7078">MHHPHDDRDVGFQAPTPTRYNRRRPVMGRDEVNGYDLGANETITPVDPPEDTSGDEDTNGDDK</sequence>
<keyword evidence="3" id="KW-1185">Reference proteome</keyword>
<protein>
    <submittedName>
        <fullName evidence="2">Uncharacterized protein</fullName>
    </submittedName>
</protein>
<proteinExistence type="predicted"/>
<accession>A0ABN0X5K2</accession>
<name>A0ABN0X5K2_9ACTN</name>
<reference evidence="2 3" key="1">
    <citation type="journal article" date="2019" name="Int. J. Syst. Evol. Microbiol.">
        <title>The Global Catalogue of Microorganisms (GCM) 10K type strain sequencing project: providing services to taxonomists for standard genome sequencing and annotation.</title>
        <authorList>
            <consortium name="The Broad Institute Genomics Platform"/>
            <consortium name="The Broad Institute Genome Sequencing Center for Infectious Disease"/>
            <person name="Wu L."/>
            <person name="Ma J."/>
        </authorList>
    </citation>
    <scope>NUCLEOTIDE SEQUENCE [LARGE SCALE GENOMIC DNA]</scope>
    <source>
        <strain evidence="2 3">JCM 4565</strain>
    </source>
</reference>
<dbReference type="EMBL" id="BAAABW010000018">
    <property type="protein sequence ID" value="GAA0355508.1"/>
    <property type="molecule type" value="Genomic_DNA"/>
</dbReference>
<dbReference type="Proteomes" id="UP001500063">
    <property type="component" value="Unassembled WGS sequence"/>
</dbReference>
<feature type="region of interest" description="Disordered" evidence="1">
    <location>
        <begin position="1"/>
        <end position="63"/>
    </location>
</feature>
<evidence type="ECO:0000313" key="2">
    <source>
        <dbReference type="EMBL" id="GAA0355508.1"/>
    </source>
</evidence>
<gene>
    <name evidence="2" type="ORF">GCM10010319_35870</name>
</gene>
<feature type="compositionally biased region" description="Acidic residues" evidence="1">
    <location>
        <begin position="48"/>
        <end position="63"/>
    </location>
</feature>
<comment type="caution">
    <text evidence="2">The sequence shown here is derived from an EMBL/GenBank/DDBJ whole genome shotgun (WGS) entry which is preliminary data.</text>
</comment>
<evidence type="ECO:0000313" key="3">
    <source>
        <dbReference type="Proteomes" id="UP001500063"/>
    </source>
</evidence>
<organism evidence="2 3">
    <name type="scientific">Streptomyces blastmyceticus</name>
    <dbReference type="NCBI Taxonomy" id="68180"/>
    <lineage>
        <taxon>Bacteria</taxon>
        <taxon>Bacillati</taxon>
        <taxon>Actinomycetota</taxon>
        <taxon>Actinomycetes</taxon>
        <taxon>Kitasatosporales</taxon>
        <taxon>Streptomycetaceae</taxon>
        <taxon>Streptomyces</taxon>
    </lineage>
</organism>